<dbReference type="GO" id="GO:0016705">
    <property type="term" value="F:oxidoreductase activity, acting on paired donors, with incorporation or reduction of molecular oxygen"/>
    <property type="evidence" value="ECO:0007669"/>
    <property type="project" value="InterPro"/>
</dbReference>
<dbReference type="GO" id="GO:0005506">
    <property type="term" value="F:iron ion binding"/>
    <property type="evidence" value="ECO:0007669"/>
    <property type="project" value="InterPro"/>
</dbReference>
<keyword evidence="3" id="KW-0349">Heme</keyword>
<evidence type="ECO:0000256" key="10">
    <source>
        <dbReference type="ARBA" id="ARBA00023136"/>
    </source>
</evidence>
<proteinExistence type="inferred from homology"/>
<keyword evidence="10" id="KW-0472">Membrane</keyword>
<dbReference type="SUPFAM" id="SSF48264">
    <property type="entry name" value="Cytochrome P450"/>
    <property type="match status" value="2"/>
</dbReference>
<keyword evidence="6" id="KW-1133">Transmembrane helix</keyword>
<evidence type="ECO:0000256" key="3">
    <source>
        <dbReference type="ARBA" id="ARBA00022617"/>
    </source>
</evidence>
<dbReference type="InterPro" id="IPR050665">
    <property type="entry name" value="Cytochrome_P450_Monooxygen"/>
</dbReference>
<dbReference type="InterPro" id="IPR036396">
    <property type="entry name" value="Cyt_P450_sf"/>
</dbReference>
<dbReference type="GO" id="GO:0020037">
    <property type="term" value="F:heme binding"/>
    <property type="evidence" value="ECO:0007669"/>
    <property type="project" value="InterPro"/>
</dbReference>
<gene>
    <name evidence="11" type="ORF">DCAF_LOCUS2228</name>
</gene>
<reference evidence="11 12" key="1">
    <citation type="submission" date="2024-01" db="EMBL/GenBank/DDBJ databases">
        <authorList>
            <person name="Waweru B."/>
        </authorList>
    </citation>
    <scope>NUCLEOTIDE SEQUENCE [LARGE SCALE GENOMIC DNA]</scope>
</reference>
<evidence type="ECO:0000313" key="12">
    <source>
        <dbReference type="Proteomes" id="UP001314170"/>
    </source>
</evidence>
<keyword evidence="4" id="KW-0812">Transmembrane</keyword>
<keyword evidence="9" id="KW-0503">Monooxygenase</keyword>
<evidence type="ECO:0000256" key="1">
    <source>
        <dbReference type="ARBA" id="ARBA00004167"/>
    </source>
</evidence>
<evidence type="ECO:0000256" key="2">
    <source>
        <dbReference type="ARBA" id="ARBA00010617"/>
    </source>
</evidence>
<accession>A0AAV1QW99</accession>
<organism evidence="11 12">
    <name type="scientific">Dovyalis caffra</name>
    <dbReference type="NCBI Taxonomy" id="77055"/>
    <lineage>
        <taxon>Eukaryota</taxon>
        <taxon>Viridiplantae</taxon>
        <taxon>Streptophyta</taxon>
        <taxon>Embryophyta</taxon>
        <taxon>Tracheophyta</taxon>
        <taxon>Spermatophyta</taxon>
        <taxon>Magnoliopsida</taxon>
        <taxon>eudicotyledons</taxon>
        <taxon>Gunneridae</taxon>
        <taxon>Pentapetalae</taxon>
        <taxon>rosids</taxon>
        <taxon>fabids</taxon>
        <taxon>Malpighiales</taxon>
        <taxon>Salicaceae</taxon>
        <taxon>Flacourtieae</taxon>
        <taxon>Dovyalis</taxon>
    </lineage>
</organism>
<comment type="similarity">
    <text evidence="2">Belongs to the cytochrome P450 family.</text>
</comment>
<evidence type="ECO:0000256" key="7">
    <source>
        <dbReference type="ARBA" id="ARBA00023002"/>
    </source>
</evidence>
<dbReference type="AlphaFoldDB" id="A0AAV1QW99"/>
<keyword evidence="12" id="KW-1185">Reference proteome</keyword>
<evidence type="ECO:0000313" key="11">
    <source>
        <dbReference type="EMBL" id="CAK7324580.1"/>
    </source>
</evidence>
<dbReference type="GO" id="GO:0004497">
    <property type="term" value="F:monooxygenase activity"/>
    <property type="evidence" value="ECO:0007669"/>
    <property type="project" value="UniProtKB-KW"/>
</dbReference>
<dbReference type="Proteomes" id="UP001314170">
    <property type="component" value="Unassembled WGS sequence"/>
</dbReference>
<evidence type="ECO:0000256" key="9">
    <source>
        <dbReference type="ARBA" id="ARBA00023033"/>
    </source>
</evidence>
<dbReference type="PANTHER" id="PTHR24282:SF196">
    <property type="entry name" value="CYTOCHROME P450 714C2"/>
    <property type="match status" value="1"/>
</dbReference>
<evidence type="ECO:0000256" key="8">
    <source>
        <dbReference type="ARBA" id="ARBA00023004"/>
    </source>
</evidence>
<sequence>MEAITEGMFREILVRSALIQGSVESGRADVVFKGIGEIEAKKGKFEPLEGEISNFEGKSKLGFEENVKAQMGFEGFRETQSKDNEFVKFWSDSDGETLFEQYTLDLGKPSYQVKECGPLLSQGILTSIGVIWAHQRKIPAPELYIKNIETEEGAVDISIDEDMRSFFGDSNYAKGKEIFLKLRALQGAMSKKVLSSGHPILSFETIVTATWTMILLASNPEWQDRVRVEVYEVCRAQLSDANMICKMKIAEVTQSREDITSMFSGLIAAVHPQVVVLLMRKIVGGRFCEASPSILSFGTLYGEPGRKLFPLT</sequence>
<dbReference type="PANTHER" id="PTHR24282">
    <property type="entry name" value="CYTOCHROME P450 FAMILY MEMBER"/>
    <property type="match status" value="1"/>
</dbReference>
<comment type="caution">
    <text evidence="11">The sequence shown here is derived from an EMBL/GenBank/DDBJ whole genome shotgun (WGS) entry which is preliminary data.</text>
</comment>
<dbReference type="Gene3D" id="1.10.630.10">
    <property type="entry name" value="Cytochrome P450"/>
    <property type="match status" value="1"/>
</dbReference>
<evidence type="ECO:0000256" key="5">
    <source>
        <dbReference type="ARBA" id="ARBA00022723"/>
    </source>
</evidence>
<evidence type="ECO:0000256" key="4">
    <source>
        <dbReference type="ARBA" id="ARBA00022692"/>
    </source>
</evidence>
<keyword evidence="5" id="KW-0479">Metal-binding</keyword>
<keyword evidence="7" id="KW-0560">Oxidoreductase</keyword>
<keyword evidence="8" id="KW-0408">Iron</keyword>
<comment type="subcellular location">
    <subcellularLocation>
        <location evidence="1">Membrane</location>
        <topology evidence="1">Single-pass membrane protein</topology>
    </subcellularLocation>
</comment>
<dbReference type="EMBL" id="CAWUPB010000351">
    <property type="protein sequence ID" value="CAK7324580.1"/>
    <property type="molecule type" value="Genomic_DNA"/>
</dbReference>
<dbReference type="GO" id="GO:0016020">
    <property type="term" value="C:membrane"/>
    <property type="evidence" value="ECO:0007669"/>
    <property type="project" value="UniProtKB-SubCell"/>
</dbReference>
<evidence type="ECO:0000256" key="6">
    <source>
        <dbReference type="ARBA" id="ARBA00022989"/>
    </source>
</evidence>
<protein>
    <submittedName>
        <fullName evidence="11">Uncharacterized protein</fullName>
    </submittedName>
</protein>
<name>A0AAV1QW99_9ROSI</name>